<dbReference type="Proteomes" id="UP001164539">
    <property type="component" value="Chromosome 2"/>
</dbReference>
<organism evidence="1 2">
    <name type="scientific">Melia azedarach</name>
    <name type="common">Chinaberry tree</name>
    <dbReference type="NCBI Taxonomy" id="155640"/>
    <lineage>
        <taxon>Eukaryota</taxon>
        <taxon>Viridiplantae</taxon>
        <taxon>Streptophyta</taxon>
        <taxon>Embryophyta</taxon>
        <taxon>Tracheophyta</taxon>
        <taxon>Spermatophyta</taxon>
        <taxon>Magnoliopsida</taxon>
        <taxon>eudicotyledons</taxon>
        <taxon>Gunneridae</taxon>
        <taxon>Pentapetalae</taxon>
        <taxon>rosids</taxon>
        <taxon>malvids</taxon>
        <taxon>Sapindales</taxon>
        <taxon>Meliaceae</taxon>
        <taxon>Melia</taxon>
    </lineage>
</organism>
<evidence type="ECO:0000313" key="2">
    <source>
        <dbReference type="Proteomes" id="UP001164539"/>
    </source>
</evidence>
<keyword evidence="2" id="KW-1185">Reference proteome</keyword>
<gene>
    <name evidence="1" type="ORF">OWV82_003336</name>
</gene>
<comment type="caution">
    <text evidence="1">The sequence shown here is derived from an EMBL/GenBank/DDBJ whole genome shotgun (WGS) entry which is preliminary data.</text>
</comment>
<reference evidence="1 2" key="1">
    <citation type="journal article" date="2023" name="Science">
        <title>Complex scaffold remodeling in plant triterpene biosynthesis.</title>
        <authorList>
            <person name="De La Pena R."/>
            <person name="Hodgson H."/>
            <person name="Liu J.C."/>
            <person name="Stephenson M.J."/>
            <person name="Martin A.C."/>
            <person name="Owen C."/>
            <person name="Harkess A."/>
            <person name="Leebens-Mack J."/>
            <person name="Jimenez L.E."/>
            <person name="Osbourn A."/>
            <person name="Sattely E.S."/>
        </authorList>
    </citation>
    <scope>NUCLEOTIDE SEQUENCE [LARGE SCALE GENOMIC DNA]</scope>
    <source>
        <strain evidence="2">cv. JPN11</strain>
        <tissue evidence="1">Leaf</tissue>
    </source>
</reference>
<dbReference type="EMBL" id="CM051395">
    <property type="protein sequence ID" value="KAJ4724334.1"/>
    <property type="molecule type" value="Genomic_DNA"/>
</dbReference>
<accession>A0ACC1YMS3</accession>
<proteinExistence type="predicted"/>
<name>A0ACC1YMS3_MELAZ</name>
<evidence type="ECO:0000313" key="1">
    <source>
        <dbReference type="EMBL" id="KAJ4724334.1"/>
    </source>
</evidence>
<protein>
    <submittedName>
        <fullName evidence="1">B3 domain-containing protein</fullName>
    </submittedName>
</protein>
<sequence>MFICNSTIKERHEELEMAEEREDHLSPLSLKDFEERGFKIDPNWSGLEALVAVACLASEKLEEETKGKEREAVESNGHWRRLAACNGLECGSSSRSCDDSRAWQLPRFSVRSEKPDRNLVLDKYSRKGKQFVVDLSKPGSSLEWNDNRSSCFSCLARVSDGTEREKAPINPVINSVPEKKQGFKVATRDKLLDDAMKARIPAWDDDEEWRAAYTKKKSKRSVTRRDSSEEKDSKPKKKAKRERYVVSTLTPDLPQQFREKIENVNGSKINLVTQKYLYASDVSDHQNRLLIPWKQIISMEKFLSEDERIFFDNNKNSKLVKFMEPSLQESVMTLKKWKMDKDNGNPSLFYVLQKQWKDFKNRNKLEVGDIIQLWSFRRPGDELCLAVVLVGRGGKLDEENNQNNNNGDVEGGGSSEATGNGSNEEGMGSTTGEASNSTP</sequence>